<dbReference type="SMART" id="SM00228">
    <property type="entry name" value="PDZ"/>
    <property type="match status" value="1"/>
</dbReference>
<dbReference type="GO" id="GO:0004190">
    <property type="term" value="F:aspartic-type endopeptidase activity"/>
    <property type="evidence" value="ECO:0007669"/>
    <property type="project" value="InterPro"/>
</dbReference>
<dbReference type="SUPFAM" id="SSF50630">
    <property type="entry name" value="Acid proteases"/>
    <property type="match status" value="1"/>
</dbReference>
<organism evidence="4 5">
    <name type="scientific">Flavobacterium dankookense</name>
    <dbReference type="NCBI Taxonomy" id="706186"/>
    <lineage>
        <taxon>Bacteria</taxon>
        <taxon>Pseudomonadati</taxon>
        <taxon>Bacteroidota</taxon>
        <taxon>Flavobacteriia</taxon>
        <taxon>Flavobacteriales</taxon>
        <taxon>Flavobacteriaceae</taxon>
        <taxon>Flavobacterium</taxon>
    </lineage>
</organism>
<dbReference type="GO" id="GO:0006508">
    <property type="term" value="P:proteolysis"/>
    <property type="evidence" value="ECO:0007669"/>
    <property type="project" value="UniProtKB-KW"/>
</dbReference>
<dbReference type="PROSITE" id="PS50106">
    <property type="entry name" value="PDZ"/>
    <property type="match status" value="1"/>
</dbReference>
<dbReference type="InterPro" id="IPR001995">
    <property type="entry name" value="Peptidase_A2_cat"/>
</dbReference>
<feature type="domain" description="Peptidase A2" evidence="3">
    <location>
        <begin position="53"/>
        <end position="90"/>
    </location>
</feature>
<evidence type="ECO:0000259" key="2">
    <source>
        <dbReference type="PROSITE" id="PS50106"/>
    </source>
</evidence>
<dbReference type="InterPro" id="IPR036034">
    <property type="entry name" value="PDZ_sf"/>
</dbReference>
<evidence type="ECO:0000259" key="3">
    <source>
        <dbReference type="PROSITE" id="PS50175"/>
    </source>
</evidence>
<dbReference type="AlphaFoldDB" id="A0A4R6Q7B6"/>
<dbReference type="Pfam" id="PF13180">
    <property type="entry name" value="PDZ_2"/>
    <property type="match status" value="1"/>
</dbReference>
<reference evidence="4 5" key="1">
    <citation type="submission" date="2019-03" db="EMBL/GenBank/DDBJ databases">
        <title>Genomic Encyclopedia of Archaeal and Bacterial Type Strains, Phase II (KMG-II): from individual species to whole genera.</title>
        <authorList>
            <person name="Goeker M."/>
        </authorList>
    </citation>
    <scope>NUCLEOTIDE SEQUENCE [LARGE SCALE GENOMIC DNA]</scope>
    <source>
        <strain evidence="4 5">DSM 25687</strain>
    </source>
</reference>
<evidence type="ECO:0000313" key="5">
    <source>
        <dbReference type="Proteomes" id="UP000295260"/>
    </source>
</evidence>
<dbReference type="Gene3D" id="2.40.70.10">
    <property type="entry name" value="Acid Proteases"/>
    <property type="match status" value="2"/>
</dbReference>
<dbReference type="EMBL" id="SNXR01000018">
    <property type="protein sequence ID" value="TDP57513.1"/>
    <property type="molecule type" value="Genomic_DNA"/>
</dbReference>
<dbReference type="Gene3D" id="2.30.42.10">
    <property type="match status" value="1"/>
</dbReference>
<evidence type="ECO:0000313" key="4">
    <source>
        <dbReference type="EMBL" id="TDP57513.1"/>
    </source>
</evidence>
<sequence>MFKSFLYFILFSTAITYGQSEFKFENNKKKIVIPFTLINNLVFVPLTLNGEELTFLLDTGVEQTVILSIDETQDLQLHNVETIKLRGLGSNESVDGYKSSNNRIELNGFVDTKHELYIILDQEFNFSAQIGIPVNGILGYHFFKNHLVEIDYQHKKVIIYREKSVKLCKKLNKKFHKDSISMELNKPYLVTEIKNNENTIKSKLLIDTGNSDAVWLFSNNQKKIAPPTKNIDDYLGRGFSGNVYGKRGRIQNFKFGNKTFENPIVTFPDSTSLKSVSFVPDRLGSIGGEVISRFNVFFDYKEQVIYTQPNHKINEPFSFNMSGIDIEHAGLEWGTETVQERSSGIKIYTDKDTSYEPNFKIKFSLKPIFKIFNVRIESEAEKAGLKKGDKIIRINGTHAHNLSIERINKLLKEEDGRTIIFEVERNGKNLKIRFPLKNIL</sequence>
<proteinExistence type="predicted"/>
<evidence type="ECO:0000256" key="1">
    <source>
        <dbReference type="ARBA" id="ARBA00022801"/>
    </source>
</evidence>
<gene>
    <name evidence="4" type="ORF">BC748_2724</name>
</gene>
<name>A0A4R6Q7B6_9FLAO</name>
<dbReference type="Proteomes" id="UP000295260">
    <property type="component" value="Unassembled WGS sequence"/>
</dbReference>
<accession>A0A4R6Q7B6</accession>
<dbReference type="Pfam" id="PF13650">
    <property type="entry name" value="Asp_protease_2"/>
    <property type="match status" value="1"/>
</dbReference>
<dbReference type="InterPro" id="IPR001478">
    <property type="entry name" value="PDZ"/>
</dbReference>
<feature type="domain" description="PDZ" evidence="2">
    <location>
        <begin position="344"/>
        <end position="413"/>
    </location>
</feature>
<dbReference type="OrthoDB" id="3521766at2"/>
<dbReference type="SUPFAM" id="SSF50156">
    <property type="entry name" value="PDZ domain-like"/>
    <property type="match status" value="1"/>
</dbReference>
<comment type="caution">
    <text evidence="4">The sequence shown here is derived from an EMBL/GenBank/DDBJ whole genome shotgun (WGS) entry which is preliminary data.</text>
</comment>
<keyword evidence="5" id="KW-1185">Reference proteome</keyword>
<dbReference type="PROSITE" id="PS50175">
    <property type="entry name" value="ASP_PROT_RETROV"/>
    <property type="match status" value="1"/>
</dbReference>
<keyword evidence="1" id="KW-0378">Hydrolase</keyword>
<keyword evidence="4" id="KW-0645">Protease</keyword>
<dbReference type="RefSeq" id="WP_133533916.1">
    <property type="nucleotide sequence ID" value="NZ_SNXR01000018.1"/>
</dbReference>
<protein>
    <submittedName>
        <fullName evidence="4">Aspartyl protease</fullName>
    </submittedName>
</protein>
<dbReference type="InterPro" id="IPR021109">
    <property type="entry name" value="Peptidase_aspartic_dom_sf"/>
</dbReference>